<accession>A0AA36DQW4</accession>
<evidence type="ECO:0000313" key="3">
    <source>
        <dbReference type="Proteomes" id="UP001176961"/>
    </source>
</evidence>
<dbReference type="Proteomes" id="UP001176961">
    <property type="component" value="Unassembled WGS sequence"/>
</dbReference>
<feature type="region of interest" description="Disordered" evidence="1">
    <location>
        <begin position="1540"/>
        <end position="1568"/>
    </location>
</feature>
<proteinExistence type="predicted"/>
<evidence type="ECO:0000313" key="2">
    <source>
        <dbReference type="EMBL" id="CAJ0591706.1"/>
    </source>
</evidence>
<comment type="caution">
    <text evidence="2">The sequence shown here is derived from an EMBL/GenBank/DDBJ whole genome shotgun (WGS) entry which is preliminary data.</text>
</comment>
<gene>
    <name evidence="2" type="ORF">CYNAS_LOCUS3689</name>
</gene>
<feature type="compositionally biased region" description="Basic and acidic residues" evidence="1">
    <location>
        <begin position="1553"/>
        <end position="1567"/>
    </location>
</feature>
<keyword evidence="3" id="KW-1185">Reference proteome</keyword>
<evidence type="ECO:0000256" key="1">
    <source>
        <dbReference type="SAM" id="MobiDB-lite"/>
    </source>
</evidence>
<name>A0AA36DQW4_CYLNA</name>
<protein>
    <submittedName>
        <fullName evidence="2">Uncharacterized protein</fullName>
    </submittedName>
</protein>
<organism evidence="2 3">
    <name type="scientific">Cylicocyclus nassatus</name>
    <name type="common">Nematode worm</name>
    <dbReference type="NCBI Taxonomy" id="53992"/>
    <lineage>
        <taxon>Eukaryota</taxon>
        <taxon>Metazoa</taxon>
        <taxon>Ecdysozoa</taxon>
        <taxon>Nematoda</taxon>
        <taxon>Chromadorea</taxon>
        <taxon>Rhabditida</taxon>
        <taxon>Rhabditina</taxon>
        <taxon>Rhabditomorpha</taxon>
        <taxon>Strongyloidea</taxon>
        <taxon>Strongylidae</taxon>
        <taxon>Cylicocyclus</taxon>
    </lineage>
</organism>
<reference evidence="2" key="1">
    <citation type="submission" date="2023-07" db="EMBL/GenBank/DDBJ databases">
        <authorList>
            <consortium name="CYATHOMIX"/>
        </authorList>
    </citation>
    <scope>NUCLEOTIDE SEQUENCE</scope>
    <source>
        <strain evidence="2">N/A</strain>
    </source>
</reference>
<dbReference type="EMBL" id="CATQJL010000001">
    <property type="protein sequence ID" value="CAJ0591706.1"/>
    <property type="molecule type" value="Genomic_DNA"/>
</dbReference>
<sequence length="1737" mass="191652">MTTCQLPICHITMMWTSSKEDSLNIRVEKGTKPKLKLSEDKRDVQVAVPLDTFVNYPLQRVELHGGYYLVLQRLQQQYKITVQHGHERKPEFVVYASALSHEKDIKTQVKEMNSRIHQIGIAGPNLDVFGALRGARLTLEATVGTMHVNAKITADRLSLHGQSIVVSSEALISTDKFMVIGRKLQLDGRCFPKETSENRRMSVKFDCSLVHVGVDGCIGESNDKDSMKSTKRIQLAQITAEALSLTVTGSLANYGKILATERIELLVGENLLSLSDGTLDSAGRGYDALKRIRGVRKLTECTPSSNSMHSAISTQNADAVANLIEKGVDVNDKVQSKRLTLRQAAIMQYREKREQSTLNRVRERITLINALLAVHDWRRGSIQSKAIRAVINKNCDDCAQFNARELQIKVGGSAIVETDSIWSSTYVELDAWAAVTICGQVKFTSLVLTAGKAVTTTADAIVALEMFGRLNCGSFSCDGIWTVGENFVLESREDVHFGIHSYIETEKMEMVSGSSCNVDGSWQIGTCWALIEAKLTIGASAKLFVEESATIGALGLMCHGFFNITEVCDLQLKDSAHFFHCSKLECHTLKLACELHCTLGGLWIADSMNVYVRHDLITTSTGKAAVFTTANLTVGSFRNDALWQVEKDCHIIVGCMEQSEDGTIFVKQTLEMHIHRDSVGCFSGKIVCSHLDMRCLRRCQYDGYLKANEVEVYLPYMDESQWIVTGQVDILVSPLTLKGNSSFYNIAPTTPHPFPAFILDGRLNAHAIIAPFLAVELSPESIIRLRGIVSFTPAVDFNILVSAGALATGRNCSLLSVGDSPRAEGIICASTFFHQGQIRFQAEDVHILTGALVHKGRLTNCEHKQNHVKNCHIVVEELFLNEGTLACNALNITGDGVLENKNRIFAVESMDIRLNNFHNDDGLMESKNHIKLLSATREWTKLGGSIKAKKGFDLYANKLDMALNDVHKLMNEKKLSFSARSDLIISTDICDEIKEFAVGCAAQNTVSINACMDLDRLEVLLGGDHSNLEPVMFKVTDKADININTLVINGTATQLVIVLDGVLKCGRVKIAETFKHVTISGQGSLDSRIIAAEGSNLSFGVYQIFRTNEIFCQNVHVEKDSLLRLKPCEDSDATAISCEKILIEGTVFVENKLLLVSKKTDTCDLQIRGPIIGTAPESEVSIESTRVSIFGQVANLKFLEIYARDTMHFSMAKVKNIKTVSIDCGELVLNADVDSCSEFLAKADAANLSGTCSNSGTSGVLSLCCNSLQSSMDVKNMAKLQLVCKRAAVIRGAIQTVKDVEIDAKWINNYAHLQNCVDVKLVAWSINCAGSSAATRMQITALAITLVNGALNADVLNITAPFVIAVQHSSSITARKLEINSLCLCTKQNLDLNGTNYLWLTFEELVYKPKLTPTQSTNWKDTAAMMKDRFSSPTIDVDEVIVGLKYLSELNVTKVELDLDNVIYEELCKMAQRFDSSPISLFNTSDLVALIHSGRNAFAVSTVEKSEENGKKKKIKGYGSSLYEGLVQFKAAKYMKESRGSSDTDVGYVSRSSSEELDRSRSPRSPEVHNCSLFADTHFSEIVEKLENPTISDVTIEELNASLLEQEELAEFELLEQEIEDSEDGLVRTDYIVCHDERIQLARLRQQVFTSQQPRPRPQFPIARIPSSNDLVMKRMQVKATLSNLDLRSFGSETSLISLDFSAPGDIGSPMHFAANPFQRSRIPRGSFRTPQKALPI</sequence>